<feature type="transmembrane region" description="Helical" evidence="15">
    <location>
        <begin position="97"/>
        <end position="118"/>
    </location>
</feature>
<evidence type="ECO:0000256" key="10">
    <source>
        <dbReference type="ARBA" id="ARBA00023157"/>
    </source>
</evidence>
<accession>A0ABY7EXX3</accession>
<keyword evidence="3" id="KW-0217">Developmental protein</keyword>
<keyword evidence="8" id="KW-0969">Cilium</keyword>
<keyword evidence="18" id="KW-1185">Reference proteome</keyword>
<evidence type="ECO:0000256" key="6">
    <source>
        <dbReference type="ARBA" id="ARBA00022989"/>
    </source>
</evidence>
<keyword evidence="12" id="KW-0325">Glycoprotein</keyword>
<evidence type="ECO:0000256" key="3">
    <source>
        <dbReference type="ARBA" id="ARBA00022473"/>
    </source>
</evidence>
<gene>
    <name evidence="17" type="ORF">MAR_004898</name>
</gene>
<feature type="transmembrane region" description="Helical" evidence="15">
    <location>
        <begin position="293"/>
        <end position="315"/>
    </location>
</feature>
<evidence type="ECO:0000256" key="8">
    <source>
        <dbReference type="ARBA" id="ARBA00023069"/>
    </source>
</evidence>
<proteinExistence type="predicted"/>
<sequence length="543" mass="61291">MLLSDDHLRDSMSTTEVIRHLANNGTTDIASDVISTETTEVWRTLMAVYLGAILFLSLTFNGTLCLLFYKKTHLLSVSNCFVLNLIHLEYSGTWCQVQGFLFTVLVVTQQLALLTISLDRNYAIMNSLRYPNVFTQSLCLGLVFLSWLFGIVISIPPVLDSGLGQYKFHKNHFICSLDWSYNTNYLVVFSVLSFGLPIFAQSICYVRIFLAAVGHNKRSAKVTPWVSQTNTRTNIESEQSSSSTEYSEAANGSMECKAVRTILIIGAAFLICWVPYFVECFETMNGAITDSNFSAAAICFLFSSGILNPLIYAYMNRITRREIGRFVCGSSSQRDSDDFVSTSMSTHTSVWDIQNRNRPRSLAATNDMATIHEHPEESVVQLDDKNPSVQIPTPVKETRSPGGKSVKQCEKIFVKTESARTLNSTEIIVEPMQEGCDVVKQKSVEQNTSNTVENAKKISDKIQDNSHWSVIKSEKFKEERRRSSYSKEQADGYFSKGKRRRKRDCGSFLYFEHEAEIRSRKTRPDRISVDHVQSISVGKFPNL</sequence>
<evidence type="ECO:0000256" key="5">
    <source>
        <dbReference type="ARBA" id="ARBA00022692"/>
    </source>
</evidence>
<dbReference type="SUPFAM" id="SSF81321">
    <property type="entry name" value="Family A G protein-coupled receptor-like"/>
    <property type="match status" value="1"/>
</dbReference>
<evidence type="ECO:0000256" key="14">
    <source>
        <dbReference type="ARBA" id="ARBA00023273"/>
    </source>
</evidence>
<keyword evidence="11" id="KW-0675">Receptor</keyword>
<reference evidence="17" key="1">
    <citation type="submission" date="2022-11" db="EMBL/GenBank/DDBJ databases">
        <title>Centuries of genome instability and evolution in soft-shell clam transmissible cancer (bioRxiv).</title>
        <authorList>
            <person name="Hart S.F.M."/>
            <person name="Yonemitsu M.A."/>
            <person name="Giersch R.M."/>
            <person name="Beal B.F."/>
            <person name="Arriagada G."/>
            <person name="Davis B.W."/>
            <person name="Ostrander E.A."/>
            <person name="Goff S.P."/>
            <person name="Metzger M.J."/>
        </authorList>
    </citation>
    <scope>NUCLEOTIDE SEQUENCE</scope>
    <source>
        <strain evidence="17">MELC-2E11</strain>
        <tissue evidence="17">Siphon/mantle</tissue>
    </source>
</reference>
<feature type="transmembrane region" description="Helical" evidence="15">
    <location>
        <begin position="138"/>
        <end position="159"/>
    </location>
</feature>
<evidence type="ECO:0000256" key="12">
    <source>
        <dbReference type="ARBA" id="ARBA00023180"/>
    </source>
</evidence>
<evidence type="ECO:0000256" key="15">
    <source>
        <dbReference type="SAM" id="Phobius"/>
    </source>
</evidence>
<evidence type="ECO:0000259" key="16">
    <source>
        <dbReference type="PROSITE" id="PS50262"/>
    </source>
</evidence>
<keyword evidence="10" id="KW-1015">Disulfide bond</keyword>
<keyword evidence="9 15" id="KW-0472">Membrane</keyword>
<feature type="transmembrane region" description="Helical" evidence="15">
    <location>
        <begin position="47"/>
        <end position="69"/>
    </location>
</feature>
<dbReference type="InterPro" id="IPR000276">
    <property type="entry name" value="GPCR_Rhodpsn"/>
</dbReference>
<evidence type="ECO:0000313" key="17">
    <source>
        <dbReference type="EMBL" id="WAR14793.1"/>
    </source>
</evidence>
<feature type="transmembrane region" description="Helical" evidence="15">
    <location>
        <begin position="258"/>
        <end position="278"/>
    </location>
</feature>
<dbReference type="PRINTS" id="PR00237">
    <property type="entry name" value="GPCRRHODOPSN"/>
</dbReference>
<feature type="domain" description="G-protein coupled receptors family 1 profile" evidence="16">
    <location>
        <begin position="27"/>
        <end position="312"/>
    </location>
</feature>
<comment type="subcellular location">
    <subcellularLocation>
        <location evidence="2">Cell membrane</location>
        <topology evidence="2">Multi-pass membrane protein</topology>
    </subcellularLocation>
    <subcellularLocation>
        <location evidence="1">Cell projection</location>
        <location evidence="1">Cilium membrane</location>
    </subcellularLocation>
</comment>
<keyword evidence="6 15" id="KW-1133">Transmembrane helix</keyword>
<protein>
    <submittedName>
        <fullName evidence="17">GP161-like protein</fullName>
    </submittedName>
</protein>
<evidence type="ECO:0000256" key="9">
    <source>
        <dbReference type="ARBA" id="ARBA00023136"/>
    </source>
</evidence>
<dbReference type="Pfam" id="PF00001">
    <property type="entry name" value="7tm_1"/>
    <property type="match status" value="1"/>
</dbReference>
<keyword evidence="5 15" id="KW-0812">Transmembrane</keyword>
<dbReference type="Gene3D" id="1.20.1070.10">
    <property type="entry name" value="Rhodopsin 7-helix transmembrane proteins"/>
    <property type="match status" value="1"/>
</dbReference>
<organism evidence="17 18">
    <name type="scientific">Mya arenaria</name>
    <name type="common">Soft-shell clam</name>
    <dbReference type="NCBI Taxonomy" id="6604"/>
    <lineage>
        <taxon>Eukaryota</taxon>
        <taxon>Metazoa</taxon>
        <taxon>Spiralia</taxon>
        <taxon>Lophotrochozoa</taxon>
        <taxon>Mollusca</taxon>
        <taxon>Bivalvia</taxon>
        <taxon>Autobranchia</taxon>
        <taxon>Heteroconchia</taxon>
        <taxon>Euheterodonta</taxon>
        <taxon>Imparidentia</taxon>
        <taxon>Neoheterodontei</taxon>
        <taxon>Myida</taxon>
        <taxon>Myoidea</taxon>
        <taxon>Myidae</taxon>
        <taxon>Mya</taxon>
    </lineage>
</organism>
<dbReference type="EMBL" id="CP111020">
    <property type="protein sequence ID" value="WAR14793.1"/>
    <property type="molecule type" value="Genomic_DNA"/>
</dbReference>
<keyword evidence="14" id="KW-0966">Cell projection</keyword>
<keyword evidence="4" id="KW-1003">Cell membrane</keyword>
<evidence type="ECO:0000256" key="7">
    <source>
        <dbReference type="ARBA" id="ARBA00023040"/>
    </source>
</evidence>
<dbReference type="InterPro" id="IPR017452">
    <property type="entry name" value="GPCR_Rhodpsn_7TM"/>
</dbReference>
<evidence type="ECO:0000256" key="11">
    <source>
        <dbReference type="ARBA" id="ARBA00023170"/>
    </source>
</evidence>
<keyword evidence="7" id="KW-0297">G-protein coupled receptor</keyword>
<feature type="non-terminal residue" evidence="17">
    <location>
        <position position="543"/>
    </location>
</feature>
<dbReference type="Proteomes" id="UP001164746">
    <property type="component" value="Chromosome 9"/>
</dbReference>
<keyword evidence="13" id="KW-0807">Transducer</keyword>
<evidence type="ECO:0000256" key="1">
    <source>
        <dbReference type="ARBA" id="ARBA00004309"/>
    </source>
</evidence>
<dbReference type="PROSITE" id="PS50262">
    <property type="entry name" value="G_PROTEIN_RECEP_F1_2"/>
    <property type="match status" value="1"/>
</dbReference>
<name>A0ABY7EXX3_MYAAR</name>
<dbReference type="PANTHER" id="PTHR22752:SF10">
    <property type="entry name" value="G-PROTEIN COUPLED RECEPTOR 161"/>
    <property type="match status" value="1"/>
</dbReference>
<evidence type="ECO:0000313" key="18">
    <source>
        <dbReference type="Proteomes" id="UP001164746"/>
    </source>
</evidence>
<dbReference type="PANTHER" id="PTHR22752">
    <property type="entry name" value="G PROTEIN-COUPLED RECEPTOR"/>
    <property type="match status" value="1"/>
</dbReference>
<dbReference type="CDD" id="cd00637">
    <property type="entry name" value="7tm_classA_rhodopsin-like"/>
    <property type="match status" value="1"/>
</dbReference>
<feature type="transmembrane region" description="Helical" evidence="15">
    <location>
        <begin position="186"/>
        <end position="210"/>
    </location>
</feature>
<evidence type="ECO:0000256" key="13">
    <source>
        <dbReference type="ARBA" id="ARBA00023224"/>
    </source>
</evidence>
<evidence type="ECO:0000256" key="4">
    <source>
        <dbReference type="ARBA" id="ARBA00022475"/>
    </source>
</evidence>
<evidence type="ECO:0000256" key="2">
    <source>
        <dbReference type="ARBA" id="ARBA00004651"/>
    </source>
</evidence>